<sequence length="112" mass="12282">MGRTNPVFIAKGKKWEMFFVSVRGIGVPQQFSRASILLSIDIAQVENNGWDTSMTTLTNTISCSYGSPGAYEDFCLKSITVNNDYAVQHAIYFVANDTGGRHLSPVGAAWEI</sequence>
<comment type="caution">
    <text evidence="1">The sequence shown here is derived from an EMBL/GenBank/DDBJ whole genome shotgun (WGS) entry which is preliminary data.</text>
</comment>
<proteinExistence type="predicted"/>
<dbReference type="Proteomes" id="UP001147733">
    <property type="component" value="Unassembled WGS sequence"/>
</dbReference>
<dbReference type="EMBL" id="JAPQKT010000005">
    <property type="protein sequence ID" value="KAJ5231838.1"/>
    <property type="molecule type" value="Genomic_DNA"/>
</dbReference>
<reference evidence="1" key="2">
    <citation type="journal article" date="2023" name="IMA Fungus">
        <title>Comparative genomic study of the Penicillium genus elucidates a diverse pangenome and 15 lateral gene transfer events.</title>
        <authorList>
            <person name="Petersen C."/>
            <person name="Sorensen T."/>
            <person name="Nielsen M.R."/>
            <person name="Sondergaard T.E."/>
            <person name="Sorensen J.L."/>
            <person name="Fitzpatrick D.A."/>
            <person name="Frisvad J.C."/>
            <person name="Nielsen K.L."/>
        </authorList>
    </citation>
    <scope>NUCLEOTIDE SEQUENCE</scope>
    <source>
        <strain evidence="1">IBT 23319</strain>
    </source>
</reference>
<keyword evidence="2" id="KW-1185">Reference proteome</keyword>
<protein>
    <submittedName>
        <fullName evidence="1">Uncharacterized protein</fullName>
    </submittedName>
</protein>
<dbReference type="RefSeq" id="XP_056500582.1">
    <property type="nucleotide sequence ID" value="XM_056645344.1"/>
</dbReference>
<gene>
    <name evidence="1" type="ORF">N7469_006426</name>
</gene>
<evidence type="ECO:0000313" key="1">
    <source>
        <dbReference type="EMBL" id="KAJ5231838.1"/>
    </source>
</evidence>
<reference evidence="1" key="1">
    <citation type="submission" date="2022-11" db="EMBL/GenBank/DDBJ databases">
        <authorList>
            <person name="Petersen C."/>
        </authorList>
    </citation>
    <scope>NUCLEOTIDE SEQUENCE</scope>
    <source>
        <strain evidence="1">IBT 23319</strain>
    </source>
</reference>
<organism evidence="1 2">
    <name type="scientific">Penicillium citrinum</name>
    <dbReference type="NCBI Taxonomy" id="5077"/>
    <lineage>
        <taxon>Eukaryota</taxon>
        <taxon>Fungi</taxon>
        <taxon>Dikarya</taxon>
        <taxon>Ascomycota</taxon>
        <taxon>Pezizomycotina</taxon>
        <taxon>Eurotiomycetes</taxon>
        <taxon>Eurotiomycetidae</taxon>
        <taxon>Eurotiales</taxon>
        <taxon>Aspergillaceae</taxon>
        <taxon>Penicillium</taxon>
    </lineage>
</organism>
<dbReference type="AlphaFoldDB" id="A0A9W9P0N8"/>
<dbReference type="GeneID" id="81384511"/>
<name>A0A9W9P0N8_PENCI</name>
<evidence type="ECO:0000313" key="2">
    <source>
        <dbReference type="Proteomes" id="UP001147733"/>
    </source>
</evidence>
<accession>A0A9W9P0N8</accession>